<name>A0ABV6ATV3_9DEIO</name>
<dbReference type="Gene3D" id="3.40.50.300">
    <property type="entry name" value="P-loop containing nucleotide triphosphate hydrolases"/>
    <property type="match status" value="1"/>
</dbReference>
<evidence type="ECO:0000313" key="3">
    <source>
        <dbReference type="EMBL" id="MFB9990924.1"/>
    </source>
</evidence>
<dbReference type="RefSeq" id="WP_380005354.1">
    <property type="nucleotide sequence ID" value="NZ_JBHLYR010000010.1"/>
</dbReference>
<accession>A0ABV6ATV3</accession>
<proteinExistence type="predicted"/>
<keyword evidence="4" id="KW-1185">Reference proteome</keyword>
<gene>
    <name evidence="3" type="ORF">ACFFLM_02865</name>
</gene>
<feature type="domain" description="Winged helix-turn-helix" evidence="2">
    <location>
        <begin position="266"/>
        <end position="336"/>
    </location>
</feature>
<dbReference type="InterPro" id="IPR049945">
    <property type="entry name" value="AAA_22"/>
</dbReference>
<reference evidence="3 4" key="1">
    <citation type="submission" date="2024-09" db="EMBL/GenBank/DDBJ databases">
        <authorList>
            <person name="Sun Q."/>
            <person name="Mori K."/>
        </authorList>
    </citation>
    <scope>NUCLEOTIDE SEQUENCE [LARGE SCALE GENOMIC DNA]</scope>
    <source>
        <strain evidence="3 4">JCM 13503</strain>
    </source>
</reference>
<dbReference type="Proteomes" id="UP001589733">
    <property type="component" value="Unassembled WGS sequence"/>
</dbReference>
<protein>
    <submittedName>
        <fullName evidence="3">AAA family ATPase</fullName>
    </submittedName>
</protein>
<evidence type="ECO:0000313" key="4">
    <source>
        <dbReference type="Proteomes" id="UP001589733"/>
    </source>
</evidence>
<evidence type="ECO:0000259" key="1">
    <source>
        <dbReference type="Pfam" id="PF13401"/>
    </source>
</evidence>
<dbReference type="InterPro" id="IPR058852">
    <property type="entry name" value="HTH_77"/>
</dbReference>
<dbReference type="Pfam" id="PF13401">
    <property type="entry name" value="AAA_22"/>
    <property type="match status" value="1"/>
</dbReference>
<evidence type="ECO:0000259" key="2">
    <source>
        <dbReference type="Pfam" id="PF25872"/>
    </source>
</evidence>
<dbReference type="Pfam" id="PF25872">
    <property type="entry name" value="HTH_77"/>
    <property type="match status" value="1"/>
</dbReference>
<dbReference type="SUPFAM" id="SSF52540">
    <property type="entry name" value="P-loop containing nucleoside triphosphate hydrolases"/>
    <property type="match status" value="1"/>
</dbReference>
<comment type="caution">
    <text evidence="3">The sequence shown here is derived from an EMBL/GenBank/DDBJ whole genome shotgun (WGS) entry which is preliminary data.</text>
</comment>
<organism evidence="3 4">
    <name type="scientific">Deinococcus oregonensis</name>
    <dbReference type="NCBI Taxonomy" id="1805970"/>
    <lineage>
        <taxon>Bacteria</taxon>
        <taxon>Thermotogati</taxon>
        <taxon>Deinococcota</taxon>
        <taxon>Deinococci</taxon>
        <taxon>Deinococcales</taxon>
        <taxon>Deinococcaceae</taxon>
        <taxon>Deinococcus</taxon>
    </lineage>
</organism>
<dbReference type="EMBL" id="JBHLYR010000010">
    <property type="protein sequence ID" value="MFB9990924.1"/>
    <property type="molecule type" value="Genomic_DNA"/>
</dbReference>
<dbReference type="PANTHER" id="PTHR47691">
    <property type="entry name" value="REGULATOR-RELATED"/>
    <property type="match status" value="1"/>
</dbReference>
<sequence>MAKARPSVLPPLPEQRTSLVGRAREVTQVRAILNWPDVSLLTLTGPGGVGKTRLALEVARQLWPQFRDGVLFVPLAALERPDQVMPALVRALGLQESERDAVDVIGSYLAQLHLLLVIDNFEHVLDAAPALRGLLERAPDVTLLVTSRERLRLYGEHEFPVPPLALPGPEDPVGEAARLFLERARAARPDAVPSEAQVAVIGDICRQLDGLPLAIELAAARTRVLGLSELRDRLGQRLALLTGGARDLPARQQTLRAAIDWSYALLEDGEQRLLARLAVFVGGWTLAAAESVCDRGDVDVLSGLTSLVEKSLVQLEPLGTRFRMLETVREYALEQLQAGVEEEVMRLAHTRYFLKLSGDLDHLVRGHGSGDLGGIAAGFRQLDEERPNILAALHHSAHTRDEQAVAAFAAYLAPLSSSSLDSSVVPLLRSALSAVPTHSVAAGWLEYALAFLAYRRGLLNEAGQAAAQSVTVFEVAGDERGLAYARQIHAYATFVSNPETAQ</sequence>
<dbReference type="PRINTS" id="PR00364">
    <property type="entry name" value="DISEASERSIST"/>
</dbReference>
<dbReference type="InterPro" id="IPR027417">
    <property type="entry name" value="P-loop_NTPase"/>
</dbReference>
<feature type="domain" description="ORC1/DEAH AAA+ ATPase" evidence="1">
    <location>
        <begin position="40"/>
        <end position="134"/>
    </location>
</feature>
<dbReference type="PANTHER" id="PTHR47691:SF3">
    <property type="entry name" value="HTH-TYPE TRANSCRIPTIONAL REGULATOR RV0890C-RELATED"/>
    <property type="match status" value="1"/>
</dbReference>